<dbReference type="InterPro" id="IPR051809">
    <property type="entry name" value="Plant_receptor-like_S/T_kinase"/>
</dbReference>
<comment type="caution">
    <text evidence="10">The sequence shown here is derived from an EMBL/GenBank/DDBJ whole genome shotgun (WGS) entry which is preliminary data.</text>
</comment>
<dbReference type="PANTHER" id="PTHR27008">
    <property type="entry name" value="OS04G0122200 PROTEIN"/>
    <property type="match status" value="1"/>
</dbReference>
<proteinExistence type="inferred from homology"/>
<keyword evidence="8" id="KW-0472">Membrane</keyword>
<evidence type="ECO:0000256" key="2">
    <source>
        <dbReference type="ARBA" id="ARBA00009592"/>
    </source>
</evidence>
<gene>
    <name evidence="10" type="ORF">CUMW_128370</name>
</gene>
<keyword evidence="11" id="KW-1185">Reference proteome</keyword>
<protein>
    <recommendedName>
        <fullName evidence="12">Leucine-rich repeat-containing N-terminal plant-type domain-containing protein</fullName>
    </recommendedName>
</protein>
<keyword evidence="7" id="KW-1133">Transmembrane helix</keyword>
<dbReference type="InterPro" id="IPR001611">
    <property type="entry name" value="Leu-rich_rpt"/>
</dbReference>
<comment type="similarity">
    <text evidence="2">Belongs to the RLP family.</text>
</comment>
<evidence type="ECO:0000313" key="11">
    <source>
        <dbReference type="Proteomes" id="UP000236630"/>
    </source>
</evidence>
<dbReference type="SUPFAM" id="SSF52058">
    <property type="entry name" value="L domain-like"/>
    <property type="match status" value="1"/>
</dbReference>
<keyword evidence="5" id="KW-0732">Signal</keyword>
<evidence type="ECO:0000256" key="1">
    <source>
        <dbReference type="ARBA" id="ARBA00004479"/>
    </source>
</evidence>
<evidence type="ECO:0000256" key="3">
    <source>
        <dbReference type="ARBA" id="ARBA00022614"/>
    </source>
</evidence>
<comment type="subcellular location">
    <subcellularLocation>
        <location evidence="1">Membrane</location>
        <topology evidence="1">Single-pass type I membrane protein</topology>
    </subcellularLocation>
</comment>
<dbReference type="InterPro" id="IPR032675">
    <property type="entry name" value="LRR_dom_sf"/>
</dbReference>
<dbReference type="Gene3D" id="3.80.10.10">
    <property type="entry name" value="Ribonuclease Inhibitor"/>
    <property type="match status" value="1"/>
</dbReference>
<dbReference type="Proteomes" id="UP000236630">
    <property type="component" value="Unassembled WGS sequence"/>
</dbReference>
<evidence type="ECO:0000256" key="5">
    <source>
        <dbReference type="ARBA" id="ARBA00022729"/>
    </source>
</evidence>
<keyword evidence="9" id="KW-0325">Glycoprotein</keyword>
<keyword evidence="4" id="KW-0812">Transmembrane</keyword>
<organism evidence="10 11">
    <name type="scientific">Citrus unshiu</name>
    <name type="common">Satsuma mandarin</name>
    <name type="synonym">Citrus nobilis var. unshiu</name>
    <dbReference type="NCBI Taxonomy" id="55188"/>
    <lineage>
        <taxon>Eukaryota</taxon>
        <taxon>Viridiplantae</taxon>
        <taxon>Streptophyta</taxon>
        <taxon>Embryophyta</taxon>
        <taxon>Tracheophyta</taxon>
        <taxon>Spermatophyta</taxon>
        <taxon>Magnoliopsida</taxon>
        <taxon>eudicotyledons</taxon>
        <taxon>Gunneridae</taxon>
        <taxon>Pentapetalae</taxon>
        <taxon>rosids</taxon>
        <taxon>malvids</taxon>
        <taxon>Sapindales</taxon>
        <taxon>Rutaceae</taxon>
        <taxon>Aurantioideae</taxon>
        <taxon>Citrus</taxon>
    </lineage>
</organism>
<evidence type="ECO:0008006" key="12">
    <source>
        <dbReference type="Google" id="ProtNLM"/>
    </source>
</evidence>
<dbReference type="PANTHER" id="PTHR27008:SF499">
    <property type="entry name" value="OS06G0581500 PROTEIN"/>
    <property type="match status" value="1"/>
</dbReference>
<dbReference type="STRING" id="55188.A0A2H5PE67"/>
<dbReference type="PRINTS" id="PR00019">
    <property type="entry name" value="LEURICHRPT"/>
</dbReference>
<evidence type="ECO:0000256" key="7">
    <source>
        <dbReference type="ARBA" id="ARBA00022989"/>
    </source>
</evidence>
<keyword evidence="3" id="KW-0433">Leucine-rich repeat</keyword>
<reference evidence="10 11" key="1">
    <citation type="journal article" date="2017" name="Front. Genet.">
        <title>Draft sequencing of the heterozygous diploid genome of Satsuma (Citrus unshiu Marc.) using a hybrid assembly approach.</title>
        <authorList>
            <person name="Shimizu T."/>
            <person name="Tanizawa Y."/>
            <person name="Mochizuki T."/>
            <person name="Nagasaki H."/>
            <person name="Yoshioka T."/>
            <person name="Toyoda A."/>
            <person name="Fujiyama A."/>
            <person name="Kaminuma E."/>
            <person name="Nakamura Y."/>
        </authorList>
    </citation>
    <scope>NUCLEOTIDE SEQUENCE [LARGE SCALE GENOMIC DNA]</scope>
    <source>
        <strain evidence="11">cv. Miyagawa wase</strain>
    </source>
</reference>
<evidence type="ECO:0000313" key="10">
    <source>
        <dbReference type="EMBL" id="GAY50656.1"/>
    </source>
</evidence>
<keyword evidence="6" id="KW-0677">Repeat</keyword>
<accession>A0A2H5PE67</accession>
<evidence type="ECO:0000256" key="8">
    <source>
        <dbReference type="ARBA" id="ARBA00023136"/>
    </source>
</evidence>
<name>A0A2H5PE67_CITUN</name>
<dbReference type="GO" id="GO:0016020">
    <property type="term" value="C:membrane"/>
    <property type="evidence" value="ECO:0007669"/>
    <property type="project" value="UniProtKB-SubCell"/>
</dbReference>
<dbReference type="AlphaFoldDB" id="A0A2H5PE67"/>
<evidence type="ECO:0000256" key="9">
    <source>
        <dbReference type="ARBA" id="ARBA00023180"/>
    </source>
</evidence>
<dbReference type="Pfam" id="PF00560">
    <property type="entry name" value="LRR_1"/>
    <property type="match status" value="4"/>
</dbReference>
<dbReference type="FunFam" id="3.80.10.10:FF:000041">
    <property type="entry name" value="LRR receptor-like serine/threonine-protein kinase ERECTA"/>
    <property type="match status" value="1"/>
</dbReference>
<evidence type="ECO:0000256" key="4">
    <source>
        <dbReference type="ARBA" id="ARBA00022692"/>
    </source>
</evidence>
<evidence type="ECO:0000256" key="6">
    <source>
        <dbReference type="ARBA" id="ARBA00022737"/>
    </source>
</evidence>
<dbReference type="EMBL" id="BDQV01000064">
    <property type="protein sequence ID" value="GAY50656.1"/>
    <property type="molecule type" value="Genomic_DNA"/>
</dbReference>
<sequence>MEENRFEGSIPSSLGNCKKLQVLNLSSNNLNGTIPKEVVSLSSLSISLVMSHNSLTGSLPPEVGKLTNLVELDVSYNRLSGEIPSSLDSCISLERLYLGNNSFKGRIPVSLKSLRGRVLISVPDRLRYFKYLKSPTEFGSSEMRYPCSEKTLNRWSLNNLGRML</sequence>